<organism evidence="1 2">
    <name type="scientific">Brassica cretica</name>
    <name type="common">Mustard</name>
    <dbReference type="NCBI Taxonomy" id="69181"/>
    <lineage>
        <taxon>Eukaryota</taxon>
        <taxon>Viridiplantae</taxon>
        <taxon>Streptophyta</taxon>
        <taxon>Embryophyta</taxon>
        <taxon>Tracheophyta</taxon>
        <taxon>Spermatophyta</taxon>
        <taxon>Magnoliopsida</taxon>
        <taxon>eudicotyledons</taxon>
        <taxon>Gunneridae</taxon>
        <taxon>Pentapetalae</taxon>
        <taxon>rosids</taxon>
        <taxon>malvids</taxon>
        <taxon>Brassicales</taxon>
        <taxon>Brassicaceae</taxon>
        <taxon>Brassiceae</taxon>
        <taxon>Brassica</taxon>
    </lineage>
</organism>
<dbReference type="Proteomes" id="UP000712600">
    <property type="component" value="Unassembled WGS sequence"/>
</dbReference>
<dbReference type="Gene3D" id="3.80.10.10">
    <property type="entry name" value="Ribonuclease Inhibitor"/>
    <property type="match status" value="1"/>
</dbReference>
<name>A0A8S9N912_BRACR</name>
<evidence type="ECO:0000313" key="2">
    <source>
        <dbReference type="Proteomes" id="UP000712600"/>
    </source>
</evidence>
<dbReference type="EMBL" id="QGKX02002183">
    <property type="protein sequence ID" value="KAF3489104.1"/>
    <property type="molecule type" value="Genomic_DNA"/>
</dbReference>
<reference evidence="1" key="1">
    <citation type="submission" date="2019-12" db="EMBL/GenBank/DDBJ databases">
        <title>Genome sequencing and annotation of Brassica cretica.</title>
        <authorList>
            <person name="Studholme D.J."/>
            <person name="Sarris P."/>
        </authorList>
    </citation>
    <scope>NUCLEOTIDE SEQUENCE</scope>
    <source>
        <strain evidence="1">PFS-109/04</strain>
        <tissue evidence="1">Leaf</tissue>
    </source>
</reference>
<dbReference type="SUPFAM" id="SSF52047">
    <property type="entry name" value="RNI-like"/>
    <property type="match status" value="1"/>
</dbReference>
<proteinExistence type="predicted"/>
<gene>
    <name evidence="1" type="ORF">F2Q69_00057844</name>
</gene>
<dbReference type="AlphaFoldDB" id="A0A8S9N912"/>
<accession>A0A8S9N912</accession>
<protein>
    <submittedName>
        <fullName evidence="1">Uncharacterized protein</fullName>
    </submittedName>
</protein>
<evidence type="ECO:0000313" key="1">
    <source>
        <dbReference type="EMBL" id="KAF3489104.1"/>
    </source>
</evidence>
<comment type="caution">
    <text evidence="1">The sequence shown here is derived from an EMBL/GenBank/DDBJ whole genome shotgun (WGS) entry which is preliminary data.</text>
</comment>
<dbReference type="InterPro" id="IPR032675">
    <property type="entry name" value="LRR_dom_sf"/>
</dbReference>
<sequence>MRIWCFDCFTDEEEEGRLKQSAMDNNNNNNNNDDVDLVLNERELGVSEDERWPMCEEMMRAATEEEEEDGAELEQLCSSEIRSHPHLVLQGESSNAAAAAAAAVGEDCTMEEADHDSYHKRAKVYSGLAESRSASGVSSDAGSSVERTVSFGVASSSRTDVDMFCQNFILNYSRKDGKKDEGDDNVLKLGCPRLASLFLQSCNMDEAGVERAISRCCSLETLDLRFCSKISSVSMARFRAVCPSLKRVFSSPNLAD</sequence>